<dbReference type="GO" id="GO:0006893">
    <property type="term" value="P:Golgi to plasma membrane transport"/>
    <property type="evidence" value="ECO:0007669"/>
    <property type="project" value="TreeGrafter"/>
</dbReference>
<dbReference type="EMBL" id="HBIE01012580">
    <property type="protein sequence ID" value="CAE0308901.1"/>
    <property type="molecule type" value="Transcribed_RNA"/>
</dbReference>
<dbReference type="InterPro" id="IPR039116">
    <property type="entry name" value="CCDC93"/>
</dbReference>
<dbReference type="AlphaFoldDB" id="A0A7S3HYJ4"/>
<evidence type="ECO:0000313" key="2">
    <source>
        <dbReference type="EMBL" id="CAE0308901.1"/>
    </source>
</evidence>
<accession>A0A7S3HYJ4</accession>
<evidence type="ECO:0000259" key="1">
    <source>
        <dbReference type="Pfam" id="PF09762"/>
    </source>
</evidence>
<gene>
    <name evidence="2" type="ORF">FEHR0123_LOCUS3813</name>
</gene>
<name>A0A7S3HYJ4_9SPIT</name>
<protein>
    <recommendedName>
        <fullName evidence="1">CCDC93 coiled-coil domain-containing protein</fullName>
    </recommendedName>
</protein>
<dbReference type="PANTHER" id="PTHR16441">
    <property type="entry name" value="FIDIPIDINE"/>
    <property type="match status" value="1"/>
</dbReference>
<dbReference type="PANTHER" id="PTHR16441:SF0">
    <property type="entry name" value="COILED-COIL DOMAIN-CONTAINING PROTEIN 93"/>
    <property type="match status" value="1"/>
</dbReference>
<feature type="domain" description="CCDC93 coiled-coil" evidence="1">
    <location>
        <begin position="2"/>
        <end position="148"/>
    </location>
</feature>
<dbReference type="InterPro" id="IPR019159">
    <property type="entry name" value="CCDC93_CC"/>
</dbReference>
<organism evidence="2">
    <name type="scientific">Favella ehrenbergii</name>
    <dbReference type="NCBI Taxonomy" id="182087"/>
    <lineage>
        <taxon>Eukaryota</taxon>
        <taxon>Sar</taxon>
        <taxon>Alveolata</taxon>
        <taxon>Ciliophora</taxon>
        <taxon>Intramacronucleata</taxon>
        <taxon>Spirotrichea</taxon>
        <taxon>Choreotrichia</taxon>
        <taxon>Tintinnida</taxon>
        <taxon>Xystonellidae</taxon>
        <taxon>Favella</taxon>
    </lineage>
</organism>
<dbReference type="Pfam" id="PF09762">
    <property type="entry name" value="CCDC93_CC"/>
    <property type="match status" value="1"/>
</dbReference>
<sequence length="153" mass="18246">MKITVVQRKIEQCPSNVEITQFTKRMFELFDSFNFKSEENRKYCNLFNTLLDSKKYFEQQYKYMLEISELFRAATKKKERDVLLHNLKNITGIIAKKRDAAVAALEGTMQENRETQQQFDEALQNEKEHFQRIRSFEEACARNEELMERLGGQ</sequence>
<proteinExistence type="predicted"/>
<reference evidence="2" key="1">
    <citation type="submission" date="2021-01" db="EMBL/GenBank/DDBJ databases">
        <authorList>
            <person name="Corre E."/>
            <person name="Pelletier E."/>
            <person name="Niang G."/>
            <person name="Scheremetjew M."/>
            <person name="Finn R."/>
            <person name="Kale V."/>
            <person name="Holt S."/>
            <person name="Cochrane G."/>
            <person name="Meng A."/>
            <person name="Brown T."/>
            <person name="Cohen L."/>
        </authorList>
    </citation>
    <scope>NUCLEOTIDE SEQUENCE</scope>
    <source>
        <strain evidence="2">Fehren 1</strain>
    </source>
</reference>